<organism evidence="4 5">
    <name type="scientific">Texcoconibacillus texcoconensis</name>
    <dbReference type="NCBI Taxonomy" id="1095777"/>
    <lineage>
        <taxon>Bacteria</taxon>
        <taxon>Bacillati</taxon>
        <taxon>Bacillota</taxon>
        <taxon>Bacilli</taxon>
        <taxon>Bacillales</taxon>
        <taxon>Bacillaceae</taxon>
        <taxon>Texcoconibacillus</taxon>
    </lineage>
</organism>
<protein>
    <submittedName>
        <fullName evidence="4">Putative ABC-class ATPase</fullName>
    </submittedName>
</protein>
<dbReference type="Pfam" id="PF21117">
    <property type="entry name" value="MRB1590_C"/>
    <property type="match status" value="1"/>
</dbReference>
<proteinExistence type="predicted"/>
<sequence>MQQLKKQLQQLDGKGYKAYKDIHGTYNHKDFTLHIDYVQGDPFAAPSRIRLIIDHHISGLKKEWFSKKHQLIATEDFFAREVAHAIHSENHRKKGTGKSGLIKNDSPGQEILERSAVKIDEQQMDIRLSIGLPAQGRKILGSEAARLLCEAIPTIIRQATQSYSKERLHEHITLMDEQMEIRTYLKKHGYVAFVANQSLLPRESGVSNKPLKGDHVIRFQSPKNFEVTIPLSTGTSLTGMAIPKGVSLIIGGGYHGKSTLLQAIERGVYNHIAEDGREYVITDDSAFKVRSEDGRSVRNVNISPFIANLPFQKSTSDFDSEDASGSTSQAANILEALEIGSKTLLIDEDTSATNFMIRDGRMQKLVSKDKEPITPFIDNVRALYEELDVSTILVIGGSGDYFNVADHVIMLDEYKPYDVTEKAKVIASEEKDHRNVESSSFSSIEQNRSLPMHRFKKQLGNKEKVDAKGLHHIRFGYSDINLSMVEQLIDSSQTQAIALILKKIAKTKKFSSMSLNDTLDELYERIGDHRLDDISPFRDQHPGDLALPRKLEVAAAINRFS</sequence>
<dbReference type="SUPFAM" id="SSF52540">
    <property type="entry name" value="P-loop containing nucleoside triphosphate hydrolases"/>
    <property type="match status" value="1"/>
</dbReference>
<gene>
    <name evidence="4" type="ORF">HNQ41_001846</name>
</gene>
<dbReference type="PANTHER" id="PTHR38149">
    <property type="entry name" value="ATPASE"/>
    <property type="match status" value="1"/>
</dbReference>
<dbReference type="RefSeq" id="WP_184664099.1">
    <property type="nucleotide sequence ID" value="NZ_JACHHB010000007.1"/>
</dbReference>
<keyword evidence="5" id="KW-1185">Reference proteome</keyword>
<comment type="caution">
    <text evidence="4">The sequence shown here is derived from an EMBL/GenBank/DDBJ whole genome shotgun (WGS) entry which is preliminary data.</text>
</comment>
<reference evidence="4 5" key="1">
    <citation type="submission" date="2020-08" db="EMBL/GenBank/DDBJ databases">
        <title>Genomic Encyclopedia of Type Strains, Phase IV (KMG-IV): sequencing the most valuable type-strain genomes for metagenomic binning, comparative biology and taxonomic classification.</title>
        <authorList>
            <person name="Goeker M."/>
        </authorList>
    </citation>
    <scope>NUCLEOTIDE SEQUENCE [LARGE SCALE GENOMIC DNA]</scope>
    <source>
        <strain evidence="4 5">DSM 24696</strain>
    </source>
</reference>
<dbReference type="EMBL" id="JACHHB010000007">
    <property type="protein sequence ID" value="MBB5173657.1"/>
    <property type="molecule type" value="Genomic_DNA"/>
</dbReference>
<dbReference type="PANTHER" id="PTHR38149:SF1">
    <property type="entry name" value="ATPASE"/>
    <property type="match status" value="1"/>
</dbReference>
<dbReference type="Pfam" id="PF09818">
    <property type="entry name" value="ABC_ATPase"/>
    <property type="match status" value="1"/>
</dbReference>
<dbReference type="InterPro" id="IPR046833">
    <property type="entry name" value="ABC_N"/>
</dbReference>
<dbReference type="Proteomes" id="UP000551878">
    <property type="component" value="Unassembled WGS sequence"/>
</dbReference>
<evidence type="ECO:0000313" key="5">
    <source>
        <dbReference type="Proteomes" id="UP000551878"/>
    </source>
</evidence>
<evidence type="ECO:0000259" key="3">
    <source>
        <dbReference type="Pfam" id="PF21117"/>
    </source>
</evidence>
<evidence type="ECO:0000259" key="2">
    <source>
        <dbReference type="Pfam" id="PF20446"/>
    </source>
</evidence>
<dbReference type="InterPro" id="IPR027417">
    <property type="entry name" value="P-loop_NTPase"/>
</dbReference>
<name>A0A840QQS9_9BACI</name>
<dbReference type="InterPro" id="IPR019195">
    <property type="entry name" value="ABC_ATPase_put"/>
</dbReference>
<evidence type="ECO:0000313" key="4">
    <source>
        <dbReference type="EMBL" id="MBB5173657.1"/>
    </source>
</evidence>
<dbReference type="Pfam" id="PF20446">
    <property type="entry name" value="ABC_N"/>
    <property type="match status" value="1"/>
</dbReference>
<dbReference type="InterPro" id="IPR049069">
    <property type="entry name" value="MRB1590-like_C"/>
</dbReference>
<feature type="domain" description="ATPase of the ABC class N-terminal" evidence="2">
    <location>
        <begin position="1"/>
        <end position="160"/>
    </location>
</feature>
<feature type="domain" description="MRB1590-like C-terminal" evidence="3">
    <location>
        <begin position="464"/>
        <end position="560"/>
    </location>
</feature>
<feature type="domain" description="ATPase of the ABC class C-terminal" evidence="1">
    <location>
        <begin position="165"/>
        <end position="441"/>
    </location>
</feature>
<evidence type="ECO:0000259" key="1">
    <source>
        <dbReference type="Pfam" id="PF09818"/>
    </source>
</evidence>
<dbReference type="AlphaFoldDB" id="A0A840QQS9"/>
<dbReference type="InterPro" id="IPR046834">
    <property type="entry name" value="ABC_ATPase_C"/>
</dbReference>
<accession>A0A840QQS9</accession>